<evidence type="ECO:0000256" key="4">
    <source>
        <dbReference type="ARBA" id="ARBA00022989"/>
    </source>
</evidence>
<dbReference type="InterPro" id="IPR028005">
    <property type="entry name" value="AcTrfase_ESCO_Znf_dom"/>
</dbReference>
<evidence type="ECO:0000256" key="3">
    <source>
        <dbReference type="ARBA" id="ARBA00022824"/>
    </source>
</evidence>
<feature type="region of interest" description="Disordered" evidence="6">
    <location>
        <begin position="419"/>
        <end position="442"/>
    </location>
</feature>
<dbReference type="eggNOG" id="ENOG502RXKD">
    <property type="taxonomic scope" value="Eukaryota"/>
</dbReference>
<keyword evidence="5 7" id="KW-0472">Membrane</keyword>
<evidence type="ECO:0000313" key="10">
    <source>
        <dbReference type="Proteomes" id="UP000001610"/>
    </source>
</evidence>
<dbReference type="KEGG" id="cmt:CCM_00495"/>
<dbReference type="AlphaFoldDB" id="G3J4B9"/>
<dbReference type="STRING" id="983644.G3J4B9"/>
<feature type="region of interest" description="Disordered" evidence="6">
    <location>
        <begin position="315"/>
        <end position="388"/>
    </location>
</feature>
<keyword evidence="10" id="KW-1185">Reference proteome</keyword>
<keyword evidence="2 7" id="KW-0812">Transmembrane</keyword>
<evidence type="ECO:0000313" key="9">
    <source>
        <dbReference type="EMBL" id="EGX95841.1"/>
    </source>
</evidence>
<dbReference type="GO" id="GO:0070072">
    <property type="term" value="P:vacuolar proton-transporting V-type ATPase complex assembly"/>
    <property type="evidence" value="ECO:0007669"/>
    <property type="project" value="InterPro"/>
</dbReference>
<dbReference type="GO" id="GO:0005789">
    <property type="term" value="C:endoplasmic reticulum membrane"/>
    <property type="evidence" value="ECO:0007669"/>
    <property type="project" value="UniProtKB-SubCell"/>
</dbReference>
<feature type="compositionally biased region" description="Basic and acidic residues" evidence="6">
    <location>
        <begin position="507"/>
        <end position="518"/>
    </location>
</feature>
<dbReference type="InterPro" id="IPR021013">
    <property type="entry name" value="ATPase_Vma12"/>
</dbReference>
<keyword evidence="4 7" id="KW-1133">Transmembrane helix</keyword>
<accession>G3J4B9</accession>
<evidence type="ECO:0000256" key="2">
    <source>
        <dbReference type="ARBA" id="ARBA00022692"/>
    </source>
</evidence>
<dbReference type="PANTHER" id="PTHR31394:SF1">
    <property type="entry name" value="TRANSMEMBRANE PROTEIN 199"/>
    <property type="match status" value="1"/>
</dbReference>
<dbReference type="EMBL" id="JH126399">
    <property type="protein sequence ID" value="EGX95841.1"/>
    <property type="molecule type" value="Genomic_DNA"/>
</dbReference>
<dbReference type="HOGENOM" id="CLU_545181_0_0_1"/>
<evidence type="ECO:0000256" key="1">
    <source>
        <dbReference type="ARBA" id="ARBA00004477"/>
    </source>
</evidence>
<feature type="compositionally biased region" description="Low complexity" evidence="6">
    <location>
        <begin position="317"/>
        <end position="330"/>
    </location>
</feature>
<feature type="transmembrane region" description="Helical" evidence="7">
    <location>
        <begin position="178"/>
        <end position="201"/>
    </location>
</feature>
<evidence type="ECO:0000256" key="6">
    <source>
        <dbReference type="SAM" id="MobiDB-lite"/>
    </source>
</evidence>
<name>G3J4B9_CORMM</name>
<gene>
    <name evidence="9" type="ORF">CCM_00495</name>
</gene>
<dbReference type="Pfam" id="PF11712">
    <property type="entry name" value="Vma12"/>
    <property type="match status" value="1"/>
</dbReference>
<feature type="transmembrane region" description="Helical" evidence="7">
    <location>
        <begin position="150"/>
        <end position="172"/>
    </location>
</feature>
<evidence type="ECO:0000256" key="7">
    <source>
        <dbReference type="SAM" id="Phobius"/>
    </source>
</evidence>
<keyword evidence="3" id="KW-0256">Endoplasmic reticulum</keyword>
<dbReference type="OrthoDB" id="19981at2759"/>
<organism evidence="9 10">
    <name type="scientific">Cordyceps militaris (strain CM01)</name>
    <name type="common">Caterpillar fungus</name>
    <dbReference type="NCBI Taxonomy" id="983644"/>
    <lineage>
        <taxon>Eukaryota</taxon>
        <taxon>Fungi</taxon>
        <taxon>Dikarya</taxon>
        <taxon>Ascomycota</taxon>
        <taxon>Pezizomycotina</taxon>
        <taxon>Sordariomycetes</taxon>
        <taxon>Hypocreomycetidae</taxon>
        <taxon>Hypocreales</taxon>
        <taxon>Cordycipitaceae</taxon>
        <taxon>Cordyceps</taxon>
    </lineage>
</organism>
<feature type="region of interest" description="Disordered" evidence="6">
    <location>
        <begin position="532"/>
        <end position="552"/>
    </location>
</feature>
<dbReference type="InParanoid" id="G3J4B9"/>
<protein>
    <recommendedName>
        <fullName evidence="8">N-acetyltransferase ESCO zinc-finger domain-containing protein</fullName>
    </recommendedName>
</protein>
<dbReference type="Proteomes" id="UP000001610">
    <property type="component" value="Unassembled WGS sequence"/>
</dbReference>
<evidence type="ECO:0000259" key="8">
    <source>
        <dbReference type="Pfam" id="PF13878"/>
    </source>
</evidence>
<evidence type="ECO:0000256" key="5">
    <source>
        <dbReference type="ARBA" id="ARBA00023136"/>
    </source>
</evidence>
<comment type="subcellular location">
    <subcellularLocation>
        <location evidence="1">Endoplasmic reticulum membrane</location>
        <topology evidence="1">Multi-pass membrane protein</topology>
    </subcellularLocation>
</comment>
<feature type="region of interest" description="Disordered" evidence="6">
    <location>
        <begin position="460"/>
        <end position="518"/>
    </location>
</feature>
<feature type="domain" description="N-acetyltransferase ESCO zinc-finger" evidence="8">
    <location>
        <begin position="558"/>
        <end position="595"/>
    </location>
</feature>
<dbReference type="OMA" id="NAYLWKM"/>
<dbReference type="RefSeq" id="XP_006665718.1">
    <property type="nucleotide sequence ID" value="XM_006665655.1"/>
</dbReference>
<proteinExistence type="predicted"/>
<dbReference type="VEuPathDB" id="FungiDB:CCM_00495"/>
<reference evidence="9 10" key="1">
    <citation type="journal article" date="2011" name="Genome Biol.">
        <title>Genome sequence of the insect pathogenic fungus Cordyceps militaris, a valued traditional Chinese medicine.</title>
        <authorList>
            <person name="Zheng P."/>
            <person name="Xia Y."/>
            <person name="Xiao G."/>
            <person name="Xiong C."/>
            <person name="Hu X."/>
            <person name="Zhang S."/>
            <person name="Zheng H."/>
            <person name="Huang Y."/>
            <person name="Zhou Y."/>
            <person name="Wang S."/>
            <person name="Zhao G.P."/>
            <person name="Liu X."/>
            <person name="St Leger R.J."/>
            <person name="Wang C."/>
        </authorList>
    </citation>
    <scope>NUCLEOTIDE SEQUENCE [LARGE SCALE GENOMIC DNA]</scope>
    <source>
        <strain evidence="9 10">CM01</strain>
    </source>
</reference>
<dbReference type="Pfam" id="PF13878">
    <property type="entry name" value="zf-C2H2_3"/>
    <property type="match status" value="1"/>
</dbReference>
<dbReference type="PANTHER" id="PTHR31394">
    <property type="entry name" value="TRANSMEMBRANE PROTEIN 199"/>
    <property type="match status" value="1"/>
</dbReference>
<sequence>MVLLTMTPAIVDCLASTDDRAMIPGESGDPSLINPMVGNPILHSQILRLSRCQKTFRLEELLRGSQVYVAPPAPKPAKSPEYIALMAKLRRDEDARAYERMINPPIPLETYKDRFPDSARAFAAANKPTSDADIGDDDITYTEIHRQVTLLINFLVSIAGVAATLWILGRWWSVPARLFLTMGGSILVAIAEVAVYGGYVWRMGEAKRKEDTRPERREVVQSWVVVKGEASEAKDDDALGGSQRGTRFLVASRLSCRAGPNGSVPSLNFDQESPNISEACNFQIFFQRVSGHSGVGLAFVNSVPMSATKLSSFQFRSSATPPTSSLSPLVSKRHQQTMVNSSPEYAITKPGLRPLSRKRDKPMRTYGRQATATPEPRSEPPTKRARTTYAVHEDKNVKPLGIAMSEVDAPICIPVYKAKPQPTAGEDQENQPPSKPEPNVPAKRSILNYFQPVTTHLTQVSPAKTNIRPDAKLAVEKKVEPAPRPRRRLLRIRSNQSTNSDGEATEGDEHNCERERDKANEMVKGKVRPGCKRRLAGGSAATSDSKRAKRKHPCTEVQTTLNISNKAPFSECTICDTVWNPLYPDDVKYHTKRHAAHLRTKKKKPEDDF</sequence>
<feature type="compositionally biased region" description="Basic and acidic residues" evidence="6">
    <location>
        <begin position="467"/>
        <end position="483"/>
    </location>
</feature>
<dbReference type="GeneID" id="18162530"/>